<comment type="caution">
    <text evidence="2">The sequence shown here is derived from an EMBL/GenBank/DDBJ whole genome shotgun (WGS) entry which is preliminary data.</text>
</comment>
<dbReference type="Pfam" id="PF13456">
    <property type="entry name" value="RVT_3"/>
    <property type="match status" value="1"/>
</dbReference>
<dbReference type="Gene3D" id="3.30.420.10">
    <property type="entry name" value="Ribonuclease H-like superfamily/Ribonuclease H"/>
    <property type="match status" value="1"/>
</dbReference>
<dbReference type="GO" id="GO:0003676">
    <property type="term" value="F:nucleic acid binding"/>
    <property type="evidence" value="ECO:0007669"/>
    <property type="project" value="InterPro"/>
</dbReference>
<dbReference type="InterPro" id="IPR036397">
    <property type="entry name" value="RNaseH_sf"/>
</dbReference>
<dbReference type="AlphaFoldDB" id="A0A7J6WXJ1"/>
<proteinExistence type="predicted"/>
<dbReference type="OrthoDB" id="985400at2759"/>
<dbReference type="PANTHER" id="PTHR47074">
    <property type="entry name" value="BNAC02G40300D PROTEIN"/>
    <property type="match status" value="1"/>
</dbReference>
<accession>A0A7J6WXJ1</accession>
<dbReference type="InterPro" id="IPR044730">
    <property type="entry name" value="RNase_H-like_dom_plant"/>
</dbReference>
<feature type="domain" description="RNase H type-1" evidence="1">
    <location>
        <begin position="22"/>
        <end position="100"/>
    </location>
</feature>
<keyword evidence="3" id="KW-1185">Reference proteome</keyword>
<protein>
    <recommendedName>
        <fullName evidence="1">RNase H type-1 domain-containing protein</fullName>
    </recommendedName>
</protein>
<dbReference type="InterPro" id="IPR052929">
    <property type="entry name" value="RNase_H-like_EbsB-rel"/>
</dbReference>
<dbReference type="CDD" id="cd06222">
    <property type="entry name" value="RNase_H_like"/>
    <property type="match status" value="1"/>
</dbReference>
<reference evidence="2 3" key="1">
    <citation type="submission" date="2020-06" db="EMBL/GenBank/DDBJ databases">
        <title>Transcriptomic and genomic resources for Thalictrum thalictroides and T. hernandezii: Facilitating candidate gene discovery in an emerging model plant lineage.</title>
        <authorList>
            <person name="Arias T."/>
            <person name="Riano-Pachon D.M."/>
            <person name="Di Stilio V.S."/>
        </authorList>
    </citation>
    <scope>NUCLEOTIDE SEQUENCE [LARGE SCALE GENOMIC DNA]</scope>
    <source>
        <strain evidence="3">cv. WT478/WT964</strain>
        <tissue evidence="2">Leaves</tissue>
    </source>
</reference>
<organism evidence="2 3">
    <name type="scientific">Thalictrum thalictroides</name>
    <name type="common">Rue-anemone</name>
    <name type="synonym">Anemone thalictroides</name>
    <dbReference type="NCBI Taxonomy" id="46969"/>
    <lineage>
        <taxon>Eukaryota</taxon>
        <taxon>Viridiplantae</taxon>
        <taxon>Streptophyta</taxon>
        <taxon>Embryophyta</taxon>
        <taxon>Tracheophyta</taxon>
        <taxon>Spermatophyta</taxon>
        <taxon>Magnoliopsida</taxon>
        <taxon>Ranunculales</taxon>
        <taxon>Ranunculaceae</taxon>
        <taxon>Thalictroideae</taxon>
        <taxon>Thalictrum</taxon>
    </lineage>
</organism>
<evidence type="ECO:0000313" key="2">
    <source>
        <dbReference type="EMBL" id="KAF5202169.1"/>
    </source>
</evidence>
<dbReference type="Proteomes" id="UP000554482">
    <property type="component" value="Unassembled WGS sequence"/>
</dbReference>
<sequence length="154" mass="16715">MFTGLLPVSIWVPPPATILKLNVDITFRSPSDTCGIGYILRDSTDTIIMAGTGTTCAGSVEAAECCGVLAAIQWCLGHEFRRIQVETDNAGAAAYLSRAQTNISWCSPSILVTLNLLALNTAIGQLDSDLLFCNVLVFMHVNNFEYFDRKGDKH</sequence>
<dbReference type="GO" id="GO:0004523">
    <property type="term" value="F:RNA-DNA hybrid ribonuclease activity"/>
    <property type="evidence" value="ECO:0007669"/>
    <property type="project" value="InterPro"/>
</dbReference>
<evidence type="ECO:0000313" key="3">
    <source>
        <dbReference type="Proteomes" id="UP000554482"/>
    </source>
</evidence>
<dbReference type="EMBL" id="JABWDY010008486">
    <property type="protein sequence ID" value="KAF5202169.1"/>
    <property type="molecule type" value="Genomic_DNA"/>
</dbReference>
<gene>
    <name evidence="2" type="ORF">FRX31_008240</name>
</gene>
<dbReference type="InterPro" id="IPR002156">
    <property type="entry name" value="RNaseH_domain"/>
</dbReference>
<evidence type="ECO:0000259" key="1">
    <source>
        <dbReference type="Pfam" id="PF13456"/>
    </source>
</evidence>
<name>A0A7J6WXJ1_THATH</name>
<dbReference type="PANTHER" id="PTHR47074:SF11">
    <property type="entry name" value="REVERSE TRANSCRIPTASE-LIKE PROTEIN"/>
    <property type="match status" value="1"/>
</dbReference>